<proteinExistence type="predicted"/>
<evidence type="ECO:0000256" key="1">
    <source>
        <dbReference type="ARBA" id="ARBA00022801"/>
    </source>
</evidence>
<name>A0A6J6CTL7_9ZZZZ</name>
<evidence type="ECO:0000256" key="3">
    <source>
        <dbReference type="ARBA" id="ARBA00023098"/>
    </source>
</evidence>
<dbReference type="AlphaFoldDB" id="A0A6J6CTL7"/>
<dbReference type="GO" id="GO:0016042">
    <property type="term" value="P:lipid catabolic process"/>
    <property type="evidence" value="ECO:0007669"/>
    <property type="project" value="UniProtKB-KW"/>
</dbReference>
<evidence type="ECO:0000313" key="6">
    <source>
        <dbReference type="EMBL" id="CAB4554871.1"/>
    </source>
</evidence>
<feature type="region of interest" description="Disordered" evidence="4">
    <location>
        <begin position="26"/>
        <end position="49"/>
    </location>
</feature>
<evidence type="ECO:0000259" key="5">
    <source>
        <dbReference type="Pfam" id="PF12740"/>
    </source>
</evidence>
<keyword evidence="1" id="KW-0378">Hydrolase</keyword>
<keyword evidence="2" id="KW-0442">Lipid degradation</keyword>
<dbReference type="PROSITE" id="PS51257">
    <property type="entry name" value="PROKAR_LIPOPROTEIN"/>
    <property type="match status" value="1"/>
</dbReference>
<keyword evidence="3" id="KW-0443">Lipid metabolism</keyword>
<dbReference type="PANTHER" id="PTHR10272:SF0">
    <property type="entry name" value="PLATELET-ACTIVATING FACTOR ACETYLHYDROLASE"/>
    <property type="match status" value="1"/>
</dbReference>
<evidence type="ECO:0000256" key="4">
    <source>
        <dbReference type="SAM" id="MobiDB-lite"/>
    </source>
</evidence>
<sequence>MSRILQLALATCLAASVFAGCTDSGTDTAAQEPAASSTTEKAVAVPPPNQPGPYQVGRRVVEINDAARGRVLKADVWYPVDQGVTAPLSVYQFIPGIELASLTALADAPASAAGPFPLVVYSHGSGGLRYIASWFTETLASHGFVVVAVDHTGNTALDSVTGASTPRPVNALNRVQDVQYLITAMLGISATPGEPLSNTMDPERIGVTGHSFGGFTTLGTAGGYSNELGSVPADERVKAIAVMAPYSELNSDEALAAIKIPSLLVSGVLDTTTPIVNDTTRPWDLISGRPLLRMDIEKAGHQSFTDVCRYQDSLSTLPNLPQVFIDVVNEMALEGCTKDLIPIEEAHKITNGVTIAFLQTYVARVDGYESYLSPKDAPEGTELQVKD</sequence>
<reference evidence="6" key="1">
    <citation type="submission" date="2020-05" db="EMBL/GenBank/DDBJ databases">
        <authorList>
            <person name="Chiriac C."/>
            <person name="Salcher M."/>
            <person name="Ghai R."/>
            <person name="Kavagutti S V."/>
        </authorList>
    </citation>
    <scope>NUCLEOTIDE SEQUENCE</scope>
</reference>
<feature type="compositionally biased region" description="Polar residues" evidence="4">
    <location>
        <begin position="26"/>
        <end position="40"/>
    </location>
</feature>
<dbReference type="Pfam" id="PF12740">
    <property type="entry name" value="PETase"/>
    <property type="match status" value="1"/>
</dbReference>
<feature type="domain" description="PET hydrolase/cutinase-like" evidence="5">
    <location>
        <begin position="118"/>
        <end position="301"/>
    </location>
</feature>
<dbReference type="PANTHER" id="PTHR10272">
    <property type="entry name" value="PLATELET-ACTIVATING FACTOR ACETYLHYDROLASE"/>
    <property type="match status" value="1"/>
</dbReference>
<protein>
    <submittedName>
        <fullName evidence="6">Unannotated protein</fullName>
    </submittedName>
</protein>
<dbReference type="GO" id="GO:0003847">
    <property type="term" value="F:1-alkyl-2-acetylglycerophosphocholine esterase activity"/>
    <property type="evidence" value="ECO:0007669"/>
    <property type="project" value="TreeGrafter"/>
</dbReference>
<dbReference type="EMBL" id="CAEZSF010000251">
    <property type="protein sequence ID" value="CAB4554871.1"/>
    <property type="molecule type" value="Genomic_DNA"/>
</dbReference>
<dbReference type="Gene3D" id="3.40.50.1820">
    <property type="entry name" value="alpha/beta hydrolase"/>
    <property type="match status" value="1"/>
</dbReference>
<dbReference type="SUPFAM" id="SSF53474">
    <property type="entry name" value="alpha/beta-Hydrolases"/>
    <property type="match status" value="1"/>
</dbReference>
<evidence type="ECO:0000256" key="2">
    <source>
        <dbReference type="ARBA" id="ARBA00022963"/>
    </source>
</evidence>
<dbReference type="InterPro" id="IPR029058">
    <property type="entry name" value="AB_hydrolase_fold"/>
</dbReference>
<accession>A0A6J6CTL7</accession>
<dbReference type="InterPro" id="IPR041127">
    <property type="entry name" value="PET_hydrolase/cutinase-like"/>
</dbReference>
<gene>
    <name evidence="6" type="ORF">UFOPK1358_01852</name>
</gene>
<organism evidence="6">
    <name type="scientific">freshwater metagenome</name>
    <dbReference type="NCBI Taxonomy" id="449393"/>
    <lineage>
        <taxon>unclassified sequences</taxon>
        <taxon>metagenomes</taxon>
        <taxon>ecological metagenomes</taxon>
    </lineage>
</organism>